<name>A0A9P1KHZ4_9CYAN</name>
<evidence type="ECO:0000313" key="2">
    <source>
        <dbReference type="Proteomes" id="UP000032946"/>
    </source>
</evidence>
<protein>
    <submittedName>
        <fullName evidence="1">Uncharacterized protein</fullName>
    </submittedName>
</protein>
<sequence>MVVNDWDADGRQSQVNAVEGKAAAVDILGHVRWRALAHKGRKAGVARESDRVTSLVAAIGVAVPHVKNLPAVDDDRANKLPGCFAIPIISQDRKVRTYNGEDEMTKKAQNASPL</sequence>
<dbReference type="AlphaFoldDB" id="A0A9P1KHZ4"/>
<accession>A0A9P1KHZ4</accession>
<dbReference type="EMBL" id="FO818640">
    <property type="protein sequence ID" value="CDM96707.1"/>
    <property type="molecule type" value="Genomic_DNA"/>
</dbReference>
<gene>
    <name evidence="1" type="ORF">ARTHRO_41116</name>
</gene>
<dbReference type="Proteomes" id="UP000032946">
    <property type="component" value="Chromosome"/>
</dbReference>
<proteinExistence type="predicted"/>
<reference evidence="1 2" key="1">
    <citation type="submission" date="2014-02" db="EMBL/GenBank/DDBJ databases">
        <authorList>
            <person name="Genoscope - CEA"/>
        </authorList>
    </citation>
    <scope>NUCLEOTIDE SEQUENCE [LARGE SCALE GENOMIC DNA]</scope>
    <source>
        <strain evidence="1 2">PCC 8005</strain>
    </source>
</reference>
<keyword evidence="2" id="KW-1185">Reference proteome</keyword>
<evidence type="ECO:0000313" key="1">
    <source>
        <dbReference type="EMBL" id="CDM96707.1"/>
    </source>
</evidence>
<organism evidence="1 2">
    <name type="scientific">Limnospira indica PCC 8005</name>
    <dbReference type="NCBI Taxonomy" id="376219"/>
    <lineage>
        <taxon>Bacteria</taxon>
        <taxon>Bacillati</taxon>
        <taxon>Cyanobacteriota</taxon>
        <taxon>Cyanophyceae</taxon>
        <taxon>Oscillatoriophycideae</taxon>
        <taxon>Oscillatoriales</taxon>
        <taxon>Sirenicapillariaceae</taxon>
        <taxon>Limnospira</taxon>
    </lineage>
</organism>